<reference evidence="2 3" key="1">
    <citation type="submission" date="2019-04" db="EMBL/GenBank/DDBJ databases">
        <title>Microbes associate with the intestines of laboratory mice.</title>
        <authorList>
            <person name="Navarre W."/>
            <person name="Wong E."/>
            <person name="Huang K.C."/>
            <person name="Tropini C."/>
            <person name="Ng K."/>
            <person name="Yu B."/>
        </authorList>
    </citation>
    <scope>NUCLEOTIDE SEQUENCE [LARGE SCALE GENOMIC DNA]</scope>
    <source>
        <strain evidence="2 3">NM80_B27</strain>
    </source>
</reference>
<dbReference type="EMBL" id="SSTJ01000004">
    <property type="protein sequence ID" value="THG37605.1"/>
    <property type="molecule type" value="Genomic_DNA"/>
</dbReference>
<accession>A0A4S4G4P8</accession>
<dbReference type="AlphaFoldDB" id="A0A4S4G4P8"/>
<keyword evidence="1" id="KW-1133">Transmembrane helix</keyword>
<feature type="transmembrane region" description="Helical" evidence="1">
    <location>
        <begin position="275"/>
        <end position="293"/>
    </location>
</feature>
<dbReference type="SUPFAM" id="SSF69304">
    <property type="entry name" value="Tricorn protease N-terminal domain"/>
    <property type="match status" value="1"/>
</dbReference>
<dbReference type="RefSeq" id="WP_136433704.1">
    <property type="nucleotide sequence ID" value="NZ_SSTJ01000004.1"/>
</dbReference>
<evidence type="ECO:0000313" key="2">
    <source>
        <dbReference type="EMBL" id="THG37605.1"/>
    </source>
</evidence>
<proteinExistence type="predicted"/>
<name>A0A4S4G4P8_9ACTN</name>
<feature type="transmembrane region" description="Helical" evidence="1">
    <location>
        <begin position="339"/>
        <end position="358"/>
    </location>
</feature>
<keyword evidence="1" id="KW-0472">Membrane</keyword>
<keyword evidence="1" id="KW-0812">Transmembrane</keyword>
<comment type="caution">
    <text evidence="2">The sequence shown here is derived from an EMBL/GenBank/DDBJ whole genome shotgun (WGS) entry which is preliminary data.</text>
</comment>
<evidence type="ECO:0000313" key="3">
    <source>
        <dbReference type="Proteomes" id="UP000308978"/>
    </source>
</evidence>
<sequence length="670" mass="72280">MMVLAYEWKKLMIGQRGLACLLAALVVSGVWLAATEQPQNIAMQEHRSDYAWCLERLDGALDDQKEAWLQDESEAITEAKAARAEAQESYYSGLTSAEDYESAAAQAGEVLAHERGFDAAFQQYLYVSENPTNRYFLETNGWAGLLSVQTLDFAVLLAVLYLAAAAFCSEYACQMDALLRTTPEGRASARCKVLIVIGSAVALCVALSLLQLAFFAVKYGLPHGDYPLQSVPLFGTSEKSLSLAEAFVAAAALRCFGAVMLAALLLFASVIVRKYALTALIGAAATLIPLIGLPEQFIFRLPLPLPFLLATGFLEGGRFAQGDGGEAIAVFAEVSPWEFALVAGISAALTMLALYGTVRRSTNCWLLERRPRFGSKAKPAAALLLAIALLMPVTGCSSEAAETVVYNSAAQSLTGDGFAVALDDETRTYTLEREGAAPMAVETSPLFGAFSDGESVTGAYVAGSRIYYLTSRTQQYIDRVGNYNSTFTQFSIVRLNADTLERQVIFEQIADSDRSLLGIDYTVGDTWAFLPDCRSFFLNDRSFFFVVNDKIVEVDRGTRSVQTLAIPASGNIAFDGRAIYFIDEDSRLQAYDTQTREVAPVGNIVARSFCLTEGGLCFVNRLDGDAVCTCAKDGSDAVVVLEGPALSVDYEGGELSATLKSDGRTVPVEL</sequence>
<evidence type="ECO:0000256" key="1">
    <source>
        <dbReference type="SAM" id="Phobius"/>
    </source>
</evidence>
<feature type="transmembrane region" description="Helical" evidence="1">
    <location>
        <begin position="153"/>
        <end position="173"/>
    </location>
</feature>
<protein>
    <submittedName>
        <fullName evidence="2">ABC transporter permease</fullName>
    </submittedName>
</protein>
<gene>
    <name evidence="2" type="ORF">E5986_04335</name>
</gene>
<dbReference type="Proteomes" id="UP000308978">
    <property type="component" value="Unassembled WGS sequence"/>
</dbReference>
<organism evidence="2 3">
    <name type="scientific">Adlercreutzia caecimuris</name>
    <dbReference type="NCBI Taxonomy" id="671266"/>
    <lineage>
        <taxon>Bacteria</taxon>
        <taxon>Bacillati</taxon>
        <taxon>Actinomycetota</taxon>
        <taxon>Coriobacteriia</taxon>
        <taxon>Eggerthellales</taxon>
        <taxon>Eggerthellaceae</taxon>
        <taxon>Adlercreutzia</taxon>
    </lineage>
</organism>
<feature type="transmembrane region" description="Helical" evidence="1">
    <location>
        <begin position="246"/>
        <end position="268"/>
    </location>
</feature>
<feature type="transmembrane region" description="Helical" evidence="1">
    <location>
        <begin position="193"/>
        <end position="217"/>
    </location>
</feature>
<feature type="transmembrane region" description="Helical" evidence="1">
    <location>
        <begin position="379"/>
        <end position="395"/>
    </location>
</feature>